<accession>B8AGE8</accession>
<dbReference type="Gramene" id="BGIOSGA005862-TA">
    <property type="protein sequence ID" value="BGIOSGA005862-PA"/>
    <property type="gene ID" value="BGIOSGA005862"/>
</dbReference>
<keyword evidence="2" id="KW-1185">Reference proteome</keyword>
<sequence>MKALKKKLLCWAGGKKNKYGVGILTCSLDPMKIKSICFVCHQSSDTSKFQLNVVT</sequence>
<evidence type="ECO:0000313" key="1">
    <source>
        <dbReference type="EMBL" id="EEC73761.1"/>
    </source>
</evidence>
<name>B8AGE8_ORYSI</name>
<dbReference type="HOGENOM" id="CLU_3035756_0_0_1"/>
<evidence type="ECO:0000313" key="2">
    <source>
        <dbReference type="Proteomes" id="UP000007015"/>
    </source>
</evidence>
<dbReference type="EMBL" id="CM000127">
    <property type="protein sequence ID" value="EEC73761.1"/>
    <property type="molecule type" value="Genomic_DNA"/>
</dbReference>
<protein>
    <submittedName>
        <fullName evidence="1">Uncharacterized protein</fullName>
    </submittedName>
</protein>
<gene>
    <name evidence="1" type="ORF">OsI_08426</name>
</gene>
<dbReference type="Proteomes" id="UP000007015">
    <property type="component" value="Chromosome 2"/>
</dbReference>
<dbReference type="AlphaFoldDB" id="B8AGE8"/>
<proteinExistence type="predicted"/>
<reference evidence="1 2" key="1">
    <citation type="journal article" date="2005" name="PLoS Biol.">
        <title>The genomes of Oryza sativa: a history of duplications.</title>
        <authorList>
            <person name="Yu J."/>
            <person name="Wang J."/>
            <person name="Lin W."/>
            <person name="Li S."/>
            <person name="Li H."/>
            <person name="Zhou J."/>
            <person name="Ni P."/>
            <person name="Dong W."/>
            <person name="Hu S."/>
            <person name="Zeng C."/>
            <person name="Zhang J."/>
            <person name="Zhang Y."/>
            <person name="Li R."/>
            <person name="Xu Z."/>
            <person name="Li S."/>
            <person name="Li X."/>
            <person name="Zheng H."/>
            <person name="Cong L."/>
            <person name="Lin L."/>
            <person name="Yin J."/>
            <person name="Geng J."/>
            <person name="Li G."/>
            <person name="Shi J."/>
            <person name="Liu J."/>
            <person name="Lv H."/>
            <person name="Li J."/>
            <person name="Wang J."/>
            <person name="Deng Y."/>
            <person name="Ran L."/>
            <person name="Shi X."/>
            <person name="Wang X."/>
            <person name="Wu Q."/>
            <person name="Li C."/>
            <person name="Ren X."/>
            <person name="Wang J."/>
            <person name="Wang X."/>
            <person name="Li D."/>
            <person name="Liu D."/>
            <person name="Zhang X."/>
            <person name="Ji Z."/>
            <person name="Zhao W."/>
            <person name="Sun Y."/>
            <person name="Zhang Z."/>
            <person name="Bao J."/>
            <person name="Han Y."/>
            <person name="Dong L."/>
            <person name="Ji J."/>
            <person name="Chen P."/>
            <person name="Wu S."/>
            <person name="Liu J."/>
            <person name="Xiao Y."/>
            <person name="Bu D."/>
            <person name="Tan J."/>
            <person name="Yang L."/>
            <person name="Ye C."/>
            <person name="Zhang J."/>
            <person name="Xu J."/>
            <person name="Zhou Y."/>
            <person name="Yu Y."/>
            <person name="Zhang B."/>
            <person name="Zhuang S."/>
            <person name="Wei H."/>
            <person name="Liu B."/>
            <person name="Lei M."/>
            <person name="Yu H."/>
            <person name="Li Y."/>
            <person name="Xu H."/>
            <person name="Wei S."/>
            <person name="He X."/>
            <person name="Fang L."/>
            <person name="Zhang Z."/>
            <person name="Zhang Y."/>
            <person name="Huang X."/>
            <person name="Su Z."/>
            <person name="Tong W."/>
            <person name="Li J."/>
            <person name="Tong Z."/>
            <person name="Li S."/>
            <person name="Ye J."/>
            <person name="Wang L."/>
            <person name="Fang L."/>
            <person name="Lei T."/>
            <person name="Chen C."/>
            <person name="Chen H."/>
            <person name="Xu Z."/>
            <person name="Li H."/>
            <person name="Huang H."/>
            <person name="Zhang F."/>
            <person name="Xu H."/>
            <person name="Li N."/>
            <person name="Zhao C."/>
            <person name="Li S."/>
            <person name="Dong L."/>
            <person name="Huang Y."/>
            <person name="Li L."/>
            <person name="Xi Y."/>
            <person name="Qi Q."/>
            <person name="Li W."/>
            <person name="Zhang B."/>
            <person name="Hu W."/>
            <person name="Zhang Y."/>
            <person name="Tian X."/>
            <person name="Jiao Y."/>
            <person name="Liang X."/>
            <person name="Jin J."/>
            <person name="Gao L."/>
            <person name="Zheng W."/>
            <person name="Hao B."/>
            <person name="Liu S."/>
            <person name="Wang W."/>
            <person name="Yuan L."/>
            <person name="Cao M."/>
            <person name="McDermott J."/>
            <person name="Samudrala R."/>
            <person name="Wang J."/>
            <person name="Wong G.K."/>
            <person name="Yang H."/>
        </authorList>
    </citation>
    <scope>NUCLEOTIDE SEQUENCE [LARGE SCALE GENOMIC DNA]</scope>
    <source>
        <strain evidence="2">cv. 93-11</strain>
    </source>
</reference>
<organism evidence="1 2">
    <name type="scientific">Oryza sativa subsp. indica</name>
    <name type="common">Rice</name>
    <dbReference type="NCBI Taxonomy" id="39946"/>
    <lineage>
        <taxon>Eukaryota</taxon>
        <taxon>Viridiplantae</taxon>
        <taxon>Streptophyta</taxon>
        <taxon>Embryophyta</taxon>
        <taxon>Tracheophyta</taxon>
        <taxon>Spermatophyta</taxon>
        <taxon>Magnoliopsida</taxon>
        <taxon>Liliopsida</taxon>
        <taxon>Poales</taxon>
        <taxon>Poaceae</taxon>
        <taxon>BOP clade</taxon>
        <taxon>Oryzoideae</taxon>
        <taxon>Oryzeae</taxon>
        <taxon>Oryzinae</taxon>
        <taxon>Oryza</taxon>
        <taxon>Oryza sativa</taxon>
    </lineage>
</organism>